<keyword evidence="2" id="KW-1185">Reference proteome</keyword>
<comment type="caution">
    <text evidence="1">The sequence shown here is derived from an EMBL/GenBank/DDBJ whole genome shotgun (WGS) entry which is preliminary data.</text>
</comment>
<gene>
    <name evidence="1" type="ORF">CCACVL1_04959</name>
</gene>
<name>A0A1R3JNP3_COCAP</name>
<reference evidence="1 2" key="1">
    <citation type="submission" date="2013-09" db="EMBL/GenBank/DDBJ databases">
        <title>Corchorus capsularis genome sequencing.</title>
        <authorList>
            <person name="Alam M."/>
            <person name="Haque M.S."/>
            <person name="Islam M.S."/>
            <person name="Emdad E.M."/>
            <person name="Islam M.M."/>
            <person name="Ahmed B."/>
            <person name="Halim A."/>
            <person name="Hossen Q.M.M."/>
            <person name="Hossain M.Z."/>
            <person name="Ahmed R."/>
            <person name="Khan M.M."/>
            <person name="Islam R."/>
            <person name="Rashid M.M."/>
            <person name="Khan S.A."/>
            <person name="Rahman M.S."/>
            <person name="Alam M."/>
        </authorList>
    </citation>
    <scope>NUCLEOTIDE SEQUENCE [LARGE SCALE GENOMIC DNA]</scope>
    <source>
        <strain evidence="2">cv. CVL-1</strain>
        <tissue evidence="1">Whole seedling</tissue>
    </source>
</reference>
<proteinExistence type="predicted"/>
<organism evidence="1 2">
    <name type="scientific">Corchorus capsularis</name>
    <name type="common">Jute</name>
    <dbReference type="NCBI Taxonomy" id="210143"/>
    <lineage>
        <taxon>Eukaryota</taxon>
        <taxon>Viridiplantae</taxon>
        <taxon>Streptophyta</taxon>
        <taxon>Embryophyta</taxon>
        <taxon>Tracheophyta</taxon>
        <taxon>Spermatophyta</taxon>
        <taxon>Magnoliopsida</taxon>
        <taxon>eudicotyledons</taxon>
        <taxon>Gunneridae</taxon>
        <taxon>Pentapetalae</taxon>
        <taxon>rosids</taxon>
        <taxon>malvids</taxon>
        <taxon>Malvales</taxon>
        <taxon>Malvaceae</taxon>
        <taxon>Grewioideae</taxon>
        <taxon>Apeibeae</taxon>
        <taxon>Corchorus</taxon>
    </lineage>
</organism>
<sequence>MDKASSRIIQQMEEALLPRLLLSFLSCYRVQGIGLITILPPKIPGNIMHLLSLVHDRWSPSLEGIKKKEGEEMKRQGDEESCVISDKANRRYLKYWNRCFARDNEKVN</sequence>
<dbReference type="EMBL" id="AWWV01007451">
    <property type="protein sequence ID" value="OMO96421.1"/>
    <property type="molecule type" value="Genomic_DNA"/>
</dbReference>
<dbReference type="AlphaFoldDB" id="A0A1R3JNP3"/>
<protein>
    <submittedName>
        <fullName evidence="1">Importin-5-like protein</fullName>
    </submittedName>
</protein>
<evidence type="ECO:0000313" key="1">
    <source>
        <dbReference type="EMBL" id="OMO96421.1"/>
    </source>
</evidence>
<evidence type="ECO:0000313" key="2">
    <source>
        <dbReference type="Proteomes" id="UP000188268"/>
    </source>
</evidence>
<dbReference type="Gramene" id="OMO96421">
    <property type="protein sequence ID" value="OMO96421"/>
    <property type="gene ID" value="CCACVL1_04959"/>
</dbReference>
<dbReference type="Proteomes" id="UP000188268">
    <property type="component" value="Unassembled WGS sequence"/>
</dbReference>
<accession>A0A1R3JNP3</accession>